<evidence type="ECO:0000313" key="3">
    <source>
        <dbReference type="Proteomes" id="UP001220670"/>
    </source>
</evidence>
<name>A0AAJ1HU50_LIMMU</name>
<feature type="compositionally biased region" description="Gly residues" evidence="1">
    <location>
        <begin position="511"/>
        <end position="522"/>
    </location>
</feature>
<comment type="caution">
    <text evidence="2">The sequence shown here is derived from an EMBL/GenBank/DDBJ whole genome shotgun (WGS) entry which is preliminary data.</text>
</comment>
<feature type="region of interest" description="Disordered" evidence="1">
    <location>
        <begin position="457"/>
        <end position="542"/>
    </location>
</feature>
<dbReference type="Proteomes" id="UP001220670">
    <property type="component" value="Unassembled WGS sequence"/>
</dbReference>
<evidence type="ECO:0000256" key="1">
    <source>
        <dbReference type="SAM" id="MobiDB-lite"/>
    </source>
</evidence>
<sequence>MGLFSSHNQPKMNPDQWYFPYGQDLQMESGSNASLEMFRDQPLDSLAREICQNSLDAAAGQEPVKVAFQYFDLPTEQLPNVKQLRDDILPAAQKEWTQEKKTQQMLKRMAETLSQPTIPVLKISDYQTTGLLNKNWQSLIEQAGSSIKKDDSSAGSFGIGKGAPFAVSDLRMVGYNSLAADGHRSICVMKFVSYKLREAKQNITQGTGYFGACGKQPFDTDLPFDQKHPRQETGTDIYVLGFNRSLLSDWQTQIKRSIVDNFLFSLYKNRLVVEVDGETIDYPVAKMILDDLQQDKRLAKKYRDAFCYLNVLEDPDHCEFSLQGLTDYGVPDGDAVLLTSNCSQANNRRVLMTREVGMKIYEQNRISSTLQFSGIFWANGEKINQLLKELENPNHDKWSEKRAADPKKMGEFLRSIRRFISTTIKNRYEQKIEEQVDAFGVSSFLPDDLNAFKGAKAQLKQKGSNRPKVKLEAQPQTSDQSPVRASETEFSDDLDEFGATGVQDGETSGSGYDGGEGGGIGGSNDTAFGNRPGSHAPDKGNDQYAKINVKRQLIGNVTYRCIEADYHQGRYNLLINPGQPLDQVRIGINVVGDSGNKDIVRVKAAALADGTPLGTNFNSVYLDQLAKGQWHRIEMILNRNSRLKLEVEVYAHCE</sequence>
<feature type="compositionally biased region" description="Polar residues" evidence="1">
    <location>
        <begin position="474"/>
        <end position="483"/>
    </location>
</feature>
<accession>A0AAJ1HU50</accession>
<proteinExistence type="predicted"/>
<dbReference type="EMBL" id="JAQONE010000022">
    <property type="protein sequence ID" value="MDC2829790.1"/>
    <property type="molecule type" value="Genomic_DNA"/>
</dbReference>
<evidence type="ECO:0000313" key="2">
    <source>
        <dbReference type="EMBL" id="MDC2829790.1"/>
    </source>
</evidence>
<organism evidence="2 3">
    <name type="scientific">Limosilactobacillus mucosae</name>
    <name type="common">Lactobacillus mucosae</name>
    <dbReference type="NCBI Taxonomy" id="97478"/>
    <lineage>
        <taxon>Bacteria</taxon>
        <taxon>Bacillati</taxon>
        <taxon>Bacillota</taxon>
        <taxon>Bacilli</taxon>
        <taxon>Lactobacillales</taxon>
        <taxon>Lactobacillaceae</taxon>
        <taxon>Limosilactobacillus</taxon>
    </lineage>
</organism>
<dbReference type="AlphaFoldDB" id="A0AAJ1HU50"/>
<reference evidence="2" key="1">
    <citation type="submission" date="2023-01" db="EMBL/GenBank/DDBJ databases">
        <title>Genome analysis of 13 Lactobacillus isolated from gut of wild boar.</title>
        <authorList>
            <person name="Papp P."/>
            <person name="Libisch B."/>
            <person name="Nagy T."/>
            <person name="Olasz F."/>
        </authorList>
    </citation>
    <scope>NUCLEOTIDE SEQUENCE</scope>
    <source>
        <strain evidence="2">F146</strain>
    </source>
</reference>
<gene>
    <name evidence="2" type="ORF">PO250_05640</name>
</gene>
<protein>
    <submittedName>
        <fullName evidence="2">Uncharacterized protein</fullName>
    </submittedName>
</protein>
<dbReference type="RefSeq" id="WP_272208937.1">
    <property type="nucleotide sequence ID" value="NZ_JAQOMV010000030.1"/>
</dbReference>